<dbReference type="InterPro" id="IPR018490">
    <property type="entry name" value="cNMP-bd_dom_sf"/>
</dbReference>
<organism evidence="1 2">
    <name type="scientific">Dyadobacter jejuensis</name>
    <dbReference type="NCBI Taxonomy" id="1082580"/>
    <lineage>
        <taxon>Bacteria</taxon>
        <taxon>Pseudomonadati</taxon>
        <taxon>Bacteroidota</taxon>
        <taxon>Cytophagia</taxon>
        <taxon>Cytophagales</taxon>
        <taxon>Spirosomataceae</taxon>
        <taxon>Dyadobacter</taxon>
    </lineage>
</organism>
<dbReference type="InterPro" id="IPR014710">
    <property type="entry name" value="RmlC-like_jellyroll"/>
</dbReference>
<protein>
    <submittedName>
        <fullName evidence="1">CRP-like cAMP-binding protein</fullName>
    </submittedName>
</protein>
<dbReference type="CDD" id="cd00038">
    <property type="entry name" value="CAP_ED"/>
    <property type="match status" value="1"/>
</dbReference>
<evidence type="ECO:0000313" key="2">
    <source>
        <dbReference type="Proteomes" id="UP000245880"/>
    </source>
</evidence>
<dbReference type="Proteomes" id="UP000245880">
    <property type="component" value="Unassembled WGS sequence"/>
</dbReference>
<dbReference type="InterPro" id="IPR000595">
    <property type="entry name" value="cNMP-bd_dom"/>
</dbReference>
<dbReference type="SUPFAM" id="SSF51206">
    <property type="entry name" value="cAMP-binding domain-like"/>
    <property type="match status" value="1"/>
</dbReference>
<dbReference type="Gene3D" id="2.60.120.10">
    <property type="entry name" value="Jelly Rolls"/>
    <property type="match status" value="1"/>
</dbReference>
<dbReference type="AlphaFoldDB" id="A0A316AIS2"/>
<dbReference type="OrthoDB" id="680421at2"/>
<keyword evidence="2" id="KW-1185">Reference proteome</keyword>
<accession>A0A316AIS2</accession>
<sequence length="198" mass="22491">MEKFINGLAEFAGIAPENFEAAIPFFTKVNVPAGKLLLSAGDIASNLWFVDVGILRAYYLEQDLTLIKVLEQNAQPAEITTWIIPAFGFLTDISSFLYQKPGHYYIETLEPSTLYQLSYQNYKALSELYPEMGHLTHESTFELMDMRVRMCGLRSAADRLAFFEKQYPGITGRISVNIQASYLNITPSTLSRIRNQRK</sequence>
<evidence type="ECO:0000313" key="1">
    <source>
        <dbReference type="EMBL" id="PWJ57695.1"/>
    </source>
</evidence>
<dbReference type="EMBL" id="QGDT01000006">
    <property type="protein sequence ID" value="PWJ57695.1"/>
    <property type="molecule type" value="Genomic_DNA"/>
</dbReference>
<gene>
    <name evidence="1" type="ORF">CLV98_106167</name>
</gene>
<reference evidence="1 2" key="1">
    <citation type="submission" date="2018-03" db="EMBL/GenBank/DDBJ databases">
        <title>Genomic Encyclopedia of Archaeal and Bacterial Type Strains, Phase II (KMG-II): from individual species to whole genera.</title>
        <authorList>
            <person name="Goeker M."/>
        </authorList>
    </citation>
    <scope>NUCLEOTIDE SEQUENCE [LARGE SCALE GENOMIC DNA]</scope>
    <source>
        <strain evidence="1 2">DSM 100346</strain>
    </source>
</reference>
<name>A0A316AIS2_9BACT</name>
<comment type="caution">
    <text evidence="1">The sequence shown here is derived from an EMBL/GenBank/DDBJ whole genome shotgun (WGS) entry which is preliminary data.</text>
</comment>
<dbReference type="RefSeq" id="WP_109674850.1">
    <property type="nucleotide sequence ID" value="NZ_QGDT01000006.1"/>
</dbReference>
<proteinExistence type="predicted"/>